<dbReference type="STRING" id="313594.PI23P_11857"/>
<comment type="caution">
    <text evidence="2">The sequence shown here is derived from an EMBL/GenBank/DDBJ whole genome shotgun (WGS) entry which is preliminary data.</text>
</comment>
<dbReference type="Gene3D" id="3.60.21.70">
    <property type="entry name" value="PhoD-like phosphatase"/>
    <property type="match status" value="1"/>
</dbReference>
<evidence type="ECO:0000313" key="3">
    <source>
        <dbReference type="Proteomes" id="UP000003053"/>
    </source>
</evidence>
<dbReference type="PROSITE" id="PS51257">
    <property type="entry name" value="PROKAR_LIPOPROTEIN"/>
    <property type="match status" value="1"/>
</dbReference>
<feature type="chain" id="PRO_5002665789" evidence="1">
    <location>
        <begin position="21"/>
        <end position="95"/>
    </location>
</feature>
<keyword evidence="3" id="KW-1185">Reference proteome</keyword>
<dbReference type="eggNOG" id="COG3540">
    <property type="taxonomic scope" value="Bacteria"/>
</dbReference>
<feature type="signal peptide" evidence="1">
    <location>
        <begin position="1"/>
        <end position="20"/>
    </location>
</feature>
<accession>A4C1M4</accession>
<evidence type="ECO:0000313" key="2">
    <source>
        <dbReference type="EMBL" id="EAR12027.1"/>
    </source>
</evidence>
<gene>
    <name evidence="2" type="ORF">PI23P_11857</name>
</gene>
<dbReference type="Proteomes" id="UP000003053">
    <property type="component" value="Unassembled WGS sequence"/>
</dbReference>
<dbReference type="HOGENOM" id="CLU_2370426_0_0_10"/>
<dbReference type="RefSeq" id="WP_004570987.1">
    <property type="nucleotide sequence ID" value="NZ_CH724148.1"/>
</dbReference>
<organism evidence="2 3">
    <name type="scientific">Polaribacter irgensii 23-P</name>
    <dbReference type="NCBI Taxonomy" id="313594"/>
    <lineage>
        <taxon>Bacteria</taxon>
        <taxon>Pseudomonadati</taxon>
        <taxon>Bacteroidota</taxon>
        <taxon>Flavobacteriia</taxon>
        <taxon>Flavobacteriales</taxon>
        <taxon>Flavobacteriaceae</taxon>
    </lineage>
</organism>
<dbReference type="OrthoDB" id="9763616at2"/>
<dbReference type="PANTHER" id="PTHR33987">
    <property type="entry name" value="CALCINEURIN-LIKE METALLO-PHOSPHOESTERASE SUPERFAMILY PROTEIN"/>
    <property type="match status" value="1"/>
</dbReference>
<protein>
    <submittedName>
        <fullName evidence="2">Uncharacterized protein</fullName>
    </submittedName>
</protein>
<dbReference type="InterPro" id="IPR038607">
    <property type="entry name" value="PhoD-like_sf"/>
</dbReference>
<sequence length="95" mass="11151">MKMLLKISYSLVLILFISCAAPKAKHTKKPLDFTIAFGSCNRQNMENILWKEIKKNKPDFWIWGGDNAYSNTDEMDKLRMDYETLKTKGKFRVNK</sequence>
<dbReference type="AlphaFoldDB" id="A4C1M4"/>
<reference evidence="2 3" key="1">
    <citation type="submission" date="2006-02" db="EMBL/GenBank/DDBJ databases">
        <authorList>
            <person name="Murray A."/>
            <person name="Staley J."/>
            <person name="Ferriera S."/>
            <person name="Johnson J."/>
            <person name="Kravitz S."/>
            <person name="Halpern A."/>
            <person name="Remington K."/>
            <person name="Beeson K."/>
            <person name="Tran B."/>
            <person name="Rogers Y.-H."/>
            <person name="Friedman R."/>
            <person name="Venter J.C."/>
        </authorList>
    </citation>
    <scope>NUCLEOTIDE SEQUENCE [LARGE SCALE GENOMIC DNA]</scope>
    <source>
        <strain evidence="2 3">23-P</strain>
    </source>
</reference>
<name>A4C1M4_9FLAO</name>
<proteinExistence type="predicted"/>
<dbReference type="EMBL" id="AAOG01000003">
    <property type="protein sequence ID" value="EAR12027.1"/>
    <property type="molecule type" value="Genomic_DNA"/>
</dbReference>
<evidence type="ECO:0000256" key="1">
    <source>
        <dbReference type="SAM" id="SignalP"/>
    </source>
</evidence>
<keyword evidence="1" id="KW-0732">Signal</keyword>
<dbReference type="PANTHER" id="PTHR33987:SF1">
    <property type="entry name" value="CALCINEURIN-LIKE METALLO-PHOSPHOESTERASE SUPERFAMILY PROTEIN"/>
    <property type="match status" value="1"/>
</dbReference>